<evidence type="ECO:0000313" key="10">
    <source>
        <dbReference type="Proteomes" id="UP000011087"/>
    </source>
</evidence>
<evidence type="ECO:0000256" key="5">
    <source>
        <dbReference type="ARBA" id="ARBA00023242"/>
    </source>
</evidence>
<evidence type="ECO:0000256" key="6">
    <source>
        <dbReference type="SAM" id="MobiDB-lite"/>
    </source>
</evidence>
<keyword evidence="10" id="KW-1185">Reference proteome</keyword>
<keyword evidence="3" id="KW-0238">DNA-binding</keyword>
<evidence type="ECO:0000256" key="2">
    <source>
        <dbReference type="ARBA" id="ARBA00023015"/>
    </source>
</evidence>
<dbReference type="InterPro" id="IPR036955">
    <property type="entry name" value="AP2/ERF_dom_sf"/>
</dbReference>
<organism evidence="8">
    <name type="scientific">Guillardia theta (strain CCMP2712)</name>
    <name type="common">Cryptophyte</name>
    <dbReference type="NCBI Taxonomy" id="905079"/>
    <lineage>
        <taxon>Eukaryota</taxon>
        <taxon>Cryptophyceae</taxon>
        <taxon>Pyrenomonadales</taxon>
        <taxon>Geminigeraceae</taxon>
        <taxon>Guillardia</taxon>
    </lineage>
</organism>
<dbReference type="SUPFAM" id="SSF54171">
    <property type="entry name" value="DNA-binding domain"/>
    <property type="match status" value="1"/>
</dbReference>
<dbReference type="EnsemblProtists" id="EKX40501">
    <property type="protein sequence ID" value="EKX40501"/>
    <property type="gene ID" value="GUITHDRAFT_164611"/>
</dbReference>
<dbReference type="GO" id="GO:0003677">
    <property type="term" value="F:DNA binding"/>
    <property type="evidence" value="ECO:0007669"/>
    <property type="project" value="UniProtKB-KW"/>
</dbReference>
<name>L1IW86_GUITC</name>
<feature type="region of interest" description="Disordered" evidence="6">
    <location>
        <begin position="142"/>
        <end position="163"/>
    </location>
</feature>
<evidence type="ECO:0000256" key="3">
    <source>
        <dbReference type="ARBA" id="ARBA00023125"/>
    </source>
</evidence>
<accession>L1IW86</accession>
<keyword evidence="5" id="KW-0539">Nucleus</keyword>
<dbReference type="SMART" id="SM00380">
    <property type="entry name" value="AP2"/>
    <property type="match status" value="1"/>
</dbReference>
<feature type="compositionally biased region" description="Polar residues" evidence="6">
    <location>
        <begin position="1"/>
        <end position="21"/>
    </location>
</feature>
<evidence type="ECO:0000259" key="7">
    <source>
        <dbReference type="PROSITE" id="PS51032"/>
    </source>
</evidence>
<keyword evidence="2" id="KW-0805">Transcription regulation</keyword>
<dbReference type="Gene3D" id="3.30.730.10">
    <property type="entry name" value="AP2/ERF domain"/>
    <property type="match status" value="1"/>
</dbReference>
<reference evidence="8 10" key="1">
    <citation type="journal article" date="2012" name="Nature">
        <title>Algal genomes reveal evolutionary mosaicism and the fate of nucleomorphs.</title>
        <authorList>
            <consortium name="DOE Joint Genome Institute"/>
            <person name="Curtis B.A."/>
            <person name="Tanifuji G."/>
            <person name="Burki F."/>
            <person name="Gruber A."/>
            <person name="Irimia M."/>
            <person name="Maruyama S."/>
            <person name="Arias M.C."/>
            <person name="Ball S.G."/>
            <person name="Gile G.H."/>
            <person name="Hirakawa Y."/>
            <person name="Hopkins J.F."/>
            <person name="Kuo A."/>
            <person name="Rensing S.A."/>
            <person name="Schmutz J."/>
            <person name="Symeonidi A."/>
            <person name="Elias M."/>
            <person name="Eveleigh R.J."/>
            <person name="Herman E.K."/>
            <person name="Klute M.J."/>
            <person name="Nakayama T."/>
            <person name="Obornik M."/>
            <person name="Reyes-Prieto A."/>
            <person name="Armbrust E.V."/>
            <person name="Aves S.J."/>
            <person name="Beiko R.G."/>
            <person name="Coutinho P."/>
            <person name="Dacks J.B."/>
            <person name="Durnford D.G."/>
            <person name="Fast N.M."/>
            <person name="Green B.R."/>
            <person name="Grisdale C.J."/>
            <person name="Hempel F."/>
            <person name="Henrissat B."/>
            <person name="Hoppner M.P."/>
            <person name="Ishida K."/>
            <person name="Kim E."/>
            <person name="Koreny L."/>
            <person name="Kroth P.G."/>
            <person name="Liu Y."/>
            <person name="Malik S.B."/>
            <person name="Maier U.G."/>
            <person name="McRose D."/>
            <person name="Mock T."/>
            <person name="Neilson J.A."/>
            <person name="Onodera N.T."/>
            <person name="Poole A.M."/>
            <person name="Pritham E.J."/>
            <person name="Richards T.A."/>
            <person name="Rocap G."/>
            <person name="Roy S.W."/>
            <person name="Sarai C."/>
            <person name="Schaack S."/>
            <person name="Shirato S."/>
            <person name="Slamovits C.H."/>
            <person name="Spencer D.F."/>
            <person name="Suzuki S."/>
            <person name="Worden A.Z."/>
            <person name="Zauner S."/>
            <person name="Barry K."/>
            <person name="Bell C."/>
            <person name="Bharti A.K."/>
            <person name="Crow J.A."/>
            <person name="Grimwood J."/>
            <person name="Kramer R."/>
            <person name="Lindquist E."/>
            <person name="Lucas S."/>
            <person name="Salamov A."/>
            <person name="McFadden G.I."/>
            <person name="Lane C.E."/>
            <person name="Keeling P.J."/>
            <person name="Gray M.W."/>
            <person name="Grigoriev I.V."/>
            <person name="Archibald J.M."/>
        </authorList>
    </citation>
    <scope>NUCLEOTIDE SEQUENCE</scope>
    <source>
        <strain evidence="8 10">CCMP2712</strain>
    </source>
</reference>
<dbReference type="HOGENOM" id="CLU_732478_0_0_1"/>
<dbReference type="Proteomes" id="UP000011087">
    <property type="component" value="Unassembled WGS sequence"/>
</dbReference>
<proteinExistence type="predicted"/>
<evidence type="ECO:0000313" key="9">
    <source>
        <dbReference type="EnsemblProtists" id="EKX40501"/>
    </source>
</evidence>
<evidence type="ECO:0000256" key="4">
    <source>
        <dbReference type="ARBA" id="ARBA00023163"/>
    </source>
</evidence>
<feature type="region of interest" description="Disordered" evidence="6">
    <location>
        <begin position="1"/>
        <end position="31"/>
    </location>
</feature>
<dbReference type="PaxDb" id="55529-EKX40501"/>
<feature type="domain" description="AP2/ERF" evidence="7">
    <location>
        <begin position="85"/>
        <end position="146"/>
    </location>
</feature>
<keyword evidence="4" id="KW-0804">Transcription</keyword>
<gene>
    <name evidence="8" type="ORF">GUITHDRAFT_164611</name>
</gene>
<reference evidence="9" key="3">
    <citation type="submission" date="2015-06" db="UniProtKB">
        <authorList>
            <consortium name="EnsemblProtists"/>
        </authorList>
    </citation>
    <scope>IDENTIFICATION</scope>
</reference>
<dbReference type="GO" id="GO:0003700">
    <property type="term" value="F:DNA-binding transcription factor activity"/>
    <property type="evidence" value="ECO:0007669"/>
    <property type="project" value="InterPro"/>
</dbReference>
<protein>
    <recommendedName>
        <fullName evidence="7">AP2/ERF domain-containing protein</fullName>
    </recommendedName>
</protein>
<evidence type="ECO:0000313" key="8">
    <source>
        <dbReference type="EMBL" id="EKX40501.1"/>
    </source>
</evidence>
<dbReference type="RefSeq" id="XP_005827481.1">
    <property type="nucleotide sequence ID" value="XM_005827424.1"/>
</dbReference>
<comment type="subcellular location">
    <subcellularLocation>
        <location evidence="1">Nucleus</location>
    </subcellularLocation>
</comment>
<dbReference type="PROSITE" id="PS51032">
    <property type="entry name" value="AP2_ERF"/>
    <property type="match status" value="1"/>
</dbReference>
<evidence type="ECO:0000256" key="1">
    <source>
        <dbReference type="ARBA" id="ARBA00004123"/>
    </source>
</evidence>
<dbReference type="AlphaFoldDB" id="L1IW86"/>
<dbReference type="InterPro" id="IPR001471">
    <property type="entry name" value="AP2/ERF_dom"/>
</dbReference>
<dbReference type="InterPro" id="IPR016177">
    <property type="entry name" value="DNA-bd_dom_sf"/>
</dbReference>
<sequence length="378" mass="41351">MIDNYHGNSMDQSVEWGNQLPNEKRSLDGTDQGADDLIAAVKKAKLEYDQNWGKDKIVKKIEDSAAYSCDQQDVGFRPIETKEPTYTGVRWSGKKGKWRVRIKANGKDNHVGFFQDAKSAALAYDRAVKRFFPNWETDRSIKLNFPPDDKDKQSSHPKNEDKTLSGISALLATDARISLSPIKSLSPHGFSRNSSQQIEILSASGMMAPASTMSGQLPKEQKSGTLLAPLQMNLDKDRVSDKSSLAHLLDDKTVNLLNALARTPSPAGPPRLCANASIAGAVAPAVWTPGPQALSNQDRYPVQPGGLNIEQEALKGLVELGKNHHVDYAMAHHKKTVQTISTSNIRTKDHLATKSENAGPSHSEIQIPLGAEVKIFVE</sequence>
<dbReference type="OrthoDB" id="546813at2759"/>
<dbReference type="EMBL" id="JH993030">
    <property type="protein sequence ID" value="EKX40501.1"/>
    <property type="molecule type" value="Genomic_DNA"/>
</dbReference>
<dbReference type="GeneID" id="17297167"/>
<dbReference type="GO" id="GO:0005634">
    <property type="term" value="C:nucleus"/>
    <property type="evidence" value="ECO:0007669"/>
    <property type="project" value="UniProtKB-SubCell"/>
</dbReference>
<dbReference type="KEGG" id="gtt:GUITHDRAFT_164611"/>
<reference evidence="10" key="2">
    <citation type="submission" date="2012-11" db="EMBL/GenBank/DDBJ databases">
        <authorList>
            <person name="Kuo A."/>
            <person name="Curtis B.A."/>
            <person name="Tanifuji G."/>
            <person name="Burki F."/>
            <person name="Gruber A."/>
            <person name="Irimia M."/>
            <person name="Maruyama S."/>
            <person name="Arias M.C."/>
            <person name="Ball S.G."/>
            <person name="Gile G.H."/>
            <person name="Hirakawa Y."/>
            <person name="Hopkins J.F."/>
            <person name="Rensing S.A."/>
            <person name="Schmutz J."/>
            <person name="Symeonidi A."/>
            <person name="Elias M."/>
            <person name="Eveleigh R.J."/>
            <person name="Herman E.K."/>
            <person name="Klute M.J."/>
            <person name="Nakayama T."/>
            <person name="Obornik M."/>
            <person name="Reyes-Prieto A."/>
            <person name="Armbrust E.V."/>
            <person name="Aves S.J."/>
            <person name="Beiko R.G."/>
            <person name="Coutinho P."/>
            <person name="Dacks J.B."/>
            <person name="Durnford D.G."/>
            <person name="Fast N.M."/>
            <person name="Green B.R."/>
            <person name="Grisdale C."/>
            <person name="Hempe F."/>
            <person name="Henrissat B."/>
            <person name="Hoppner M.P."/>
            <person name="Ishida K.-I."/>
            <person name="Kim E."/>
            <person name="Koreny L."/>
            <person name="Kroth P.G."/>
            <person name="Liu Y."/>
            <person name="Malik S.-B."/>
            <person name="Maier U.G."/>
            <person name="McRose D."/>
            <person name="Mock T."/>
            <person name="Neilson J.A."/>
            <person name="Onodera N.T."/>
            <person name="Poole A.M."/>
            <person name="Pritham E.J."/>
            <person name="Richards T.A."/>
            <person name="Rocap G."/>
            <person name="Roy S.W."/>
            <person name="Sarai C."/>
            <person name="Schaack S."/>
            <person name="Shirato S."/>
            <person name="Slamovits C.H."/>
            <person name="Spencer D.F."/>
            <person name="Suzuki S."/>
            <person name="Worden A.Z."/>
            <person name="Zauner S."/>
            <person name="Barry K."/>
            <person name="Bell C."/>
            <person name="Bharti A.K."/>
            <person name="Crow J.A."/>
            <person name="Grimwood J."/>
            <person name="Kramer R."/>
            <person name="Lindquist E."/>
            <person name="Lucas S."/>
            <person name="Salamov A."/>
            <person name="McFadden G.I."/>
            <person name="Lane C.E."/>
            <person name="Keeling P.J."/>
            <person name="Gray M.W."/>
            <person name="Grigoriev I.V."/>
            <person name="Archibald J.M."/>
        </authorList>
    </citation>
    <scope>NUCLEOTIDE SEQUENCE</scope>
    <source>
        <strain evidence="10">CCMP2712</strain>
    </source>
</reference>